<dbReference type="AlphaFoldDB" id="A0A6J4UAX3"/>
<protein>
    <submittedName>
        <fullName evidence="2">Uncharacterized protein</fullName>
    </submittedName>
</protein>
<feature type="compositionally biased region" description="Basic and acidic residues" evidence="1">
    <location>
        <begin position="50"/>
        <end position="65"/>
    </location>
</feature>
<feature type="region of interest" description="Disordered" evidence="1">
    <location>
        <begin position="1"/>
        <end position="103"/>
    </location>
</feature>
<reference evidence="2" key="1">
    <citation type="submission" date="2020-02" db="EMBL/GenBank/DDBJ databases">
        <authorList>
            <person name="Meier V. D."/>
        </authorList>
    </citation>
    <scope>NUCLEOTIDE SEQUENCE</scope>
    <source>
        <strain evidence="2">AVDCRST_MAG49</strain>
    </source>
</reference>
<name>A0A6J4UAX3_9BACT</name>
<accession>A0A6J4UAX3</accession>
<sequence length="103" mass="10893">MPDGARPTPHRHQPRRIAATTAPRRDTSARPGRSRKRATDGPRVPLGPGSHDRSSWPWAEQDRPGARNGRGARSLARHPGGAPLVSASAPTSIASATVREPSG</sequence>
<feature type="compositionally biased region" description="Low complexity" evidence="1">
    <location>
        <begin position="86"/>
        <end position="97"/>
    </location>
</feature>
<evidence type="ECO:0000313" key="2">
    <source>
        <dbReference type="EMBL" id="CAA9545516.1"/>
    </source>
</evidence>
<dbReference type="EMBL" id="CADCWG010000075">
    <property type="protein sequence ID" value="CAA9545516.1"/>
    <property type="molecule type" value="Genomic_DNA"/>
</dbReference>
<evidence type="ECO:0000256" key="1">
    <source>
        <dbReference type="SAM" id="MobiDB-lite"/>
    </source>
</evidence>
<gene>
    <name evidence="2" type="ORF">AVDCRST_MAG49-1196</name>
</gene>
<organism evidence="2">
    <name type="scientific">uncultured Thermomicrobiales bacterium</name>
    <dbReference type="NCBI Taxonomy" id="1645740"/>
    <lineage>
        <taxon>Bacteria</taxon>
        <taxon>Pseudomonadati</taxon>
        <taxon>Thermomicrobiota</taxon>
        <taxon>Thermomicrobia</taxon>
        <taxon>Thermomicrobiales</taxon>
        <taxon>environmental samples</taxon>
    </lineage>
</organism>
<proteinExistence type="predicted"/>